<dbReference type="PANTHER" id="PTHR43433">
    <property type="entry name" value="HYDROLASE, ALPHA/BETA FOLD FAMILY PROTEIN"/>
    <property type="match status" value="1"/>
</dbReference>
<accession>A0A7W7R2I6</accession>
<evidence type="ECO:0000313" key="2">
    <source>
        <dbReference type="EMBL" id="MBB4924228.1"/>
    </source>
</evidence>
<evidence type="ECO:0000259" key="1">
    <source>
        <dbReference type="Pfam" id="PF00561"/>
    </source>
</evidence>
<dbReference type="PANTHER" id="PTHR43433:SF3">
    <property type="entry name" value="NON-HEME CHLOROPEROXIDASE"/>
    <property type="match status" value="1"/>
</dbReference>
<proteinExistence type="predicted"/>
<dbReference type="RefSeq" id="WP_184936210.1">
    <property type="nucleotide sequence ID" value="NZ_JACHJV010000001.1"/>
</dbReference>
<gene>
    <name evidence="2" type="ORF">FHR34_003221</name>
</gene>
<organism evidence="2 3">
    <name type="scientific">Kitasatospora kifunensis</name>
    <name type="common">Streptomyces kifunensis</name>
    <dbReference type="NCBI Taxonomy" id="58351"/>
    <lineage>
        <taxon>Bacteria</taxon>
        <taxon>Bacillati</taxon>
        <taxon>Actinomycetota</taxon>
        <taxon>Actinomycetes</taxon>
        <taxon>Kitasatosporales</taxon>
        <taxon>Streptomycetaceae</taxon>
        <taxon>Kitasatospora</taxon>
    </lineage>
</organism>
<dbReference type="PRINTS" id="PR00111">
    <property type="entry name" value="ABHYDROLASE"/>
</dbReference>
<feature type="domain" description="AB hydrolase-1" evidence="1">
    <location>
        <begin position="23"/>
        <end position="259"/>
    </location>
</feature>
<comment type="caution">
    <text evidence="2">The sequence shown here is derived from an EMBL/GenBank/DDBJ whole genome shotgun (WGS) entry which is preliminary data.</text>
</comment>
<dbReference type="InterPro" id="IPR029058">
    <property type="entry name" value="AB_hydrolase_fold"/>
</dbReference>
<name>A0A7W7R2I6_KITKI</name>
<dbReference type="InterPro" id="IPR000073">
    <property type="entry name" value="AB_hydrolase_1"/>
</dbReference>
<dbReference type="SUPFAM" id="SSF53474">
    <property type="entry name" value="alpha/beta-Hydrolases"/>
    <property type="match status" value="1"/>
</dbReference>
<dbReference type="Gene3D" id="3.40.50.1820">
    <property type="entry name" value="alpha/beta hydrolase"/>
    <property type="match status" value="1"/>
</dbReference>
<dbReference type="AlphaFoldDB" id="A0A7W7R2I6"/>
<keyword evidence="3" id="KW-1185">Reference proteome</keyword>
<evidence type="ECO:0000313" key="3">
    <source>
        <dbReference type="Proteomes" id="UP000540506"/>
    </source>
</evidence>
<reference evidence="2 3" key="1">
    <citation type="submission" date="2020-08" db="EMBL/GenBank/DDBJ databases">
        <title>Sequencing the genomes of 1000 actinobacteria strains.</title>
        <authorList>
            <person name="Klenk H.-P."/>
        </authorList>
    </citation>
    <scope>NUCLEOTIDE SEQUENCE [LARGE SCALE GENOMIC DNA]</scope>
    <source>
        <strain evidence="2 3">DSM 41654</strain>
    </source>
</reference>
<dbReference type="InterPro" id="IPR050471">
    <property type="entry name" value="AB_hydrolase"/>
</dbReference>
<dbReference type="Pfam" id="PF00561">
    <property type="entry name" value="Abhydrolase_1"/>
    <property type="match status" value="1"/>
</dbReference>
<sequence length="273" mass="30620">MSYFETTTDGTRLAYEDYGTGQPIVFVSSWVLSTDMWEYQIPYFVERGYRCITMDRRGQGRSDRPSTGYDMDTLADDLAALIEHLDLREAILVGFSMGGGEVARYLARHGEERIAKIAFVASTLPFMLQTEDNPAGIPEEILASVLTDLRTDRPGWFARQTQAFYATHLGNTISPAAIEWTVAQCLSASPWATLQLCWNQATTDHRAGLREITLPTLIIHGVVDFSAPIDVTSRRTKELVPNNTYKEYPIAGHGLFMTHKDELNADILEFIKA</sequence>
<dbReference type="GO" id="GO:0003824">
    <property type="term" value="F:catalytic activity"/>
    <property type="evidence" value="ECO:0007669"/>
    <property type="project" value="UniProtKB-ARBA"/>
</dbReference>
<protein>
    <submittedName>
        <fullName evidence="2">Pimeloyl-ACP methyl ester carboxylesterase</fullName>
    </submittedName>
</protein>
<dbReference type="EMBL" id="JACHJV010000001">
    <property type="protein sequence ID" value="MBB4924228.1"/>
    <property type="molecule type" value="Genomic_DNA"/>
</dbReference>
<dbReference type="Proteomes" id="UP000540506">
    <property type="component" value="Unassembled WGS sequence"/>
</dbReference>